<dbReference type="EMBL" id="AYYC01000622">
    <property type="protein sequence ID" value="ETK04664.1"/>
    <property type="molecule type" value="Genomic_DNA"/>
</dbReference>
<dbReference type="AlphaFoldDB" id="W2CBS2"/>
<proteinExistence type="predicted"/>
<dbReference type="Proteomes" id="UP000018872">
    <property type="component" value="Unassembled WGS sequence"/>
</dbReference>
<sequence>MPLKLFTKQANLFTIKTSRIAPIAIFQKTVDTILIIEFLITIDCRNVYAQALCDKVRTAAHGQHQDTSNPNVIRTPTNIALKFTKLLYFLY</sequence>
<evidence type="ECO:0000313" key="1">
    <source>
        <dbReference type="EMBL" id="ETK04664.1"/>
    </source>
</evidence>
<accession>W2CBS2</accession>
<gene>
    <name evidence="1" type="ORF">T229_07720</name>
</gene>
<protein>
    <submittedName>
        <fullName evidence="1">Uncharacterized protein</fullName>
    </submittedName>
</protein>
<evidence type="ECO:0000313" key="2">
    <source>
        <dbReference type="Proteomes" id="UP000018872"/>
    </source>
</evidence>
<comment type="caution">
    <text evidence="1">The sequence shown here is derived from an EMBL/GenBank/DDBJ whole genome shotgun (WGS) entry which is preliminary data.</text>
</comment>
<organism evidence="1 2">
    <name type="scientific">Tannerella sp. oral taxon BU063 isolate Cell 5</name>
    <dbReference type="NCBI Taxonomy" id="1410950"/>
    <lineage>
        <taxon>Bacteria</taxon>
        <taxon>Pseudomonadati</taxon>
        <taxon>Bacteroidota</taxon>
        <taxon>Bacteroidia</taxon>
        <taxon>Bacteroidales</taxon>
        <taxon>Tannerellaceae</taxon>
        <taxon>Tannerella</taxon>
    </lineage>
</organism>
<reference evidence="1 2" key="1">
    <citation type="submission" date="2013-11" db="EMBL/GenBank/DDBJ databases">
        <title>Single cell genomics of uncultured Tannerella BU063 (oral taxon 286).</title>
        <authorList>
            <person name="Beall C.J."/>
            <person name="Campbell A.G."/>
            <person name="Griffen A.L."/>
            <person name="Podar M."/>
            <person name="Leys E.J."/>
        </authorList>
    </citation>
    <scope>NUCLEOTIDE SEQUENCE [LARGE SCALE GENOMIC DNA]</scope>
    <source>
        <strain evidence="1">Cell 5</strain>
    </source>
</reference>
<name>W2CBS2_9BACT</name>